<keyword evidence="3" id="KW-1185">Reference proteome</keyword>
<organism evidence="2 3">
    <name type="scientific">Escovopsis weberi</name>
    <dbReference type="NCBI Taxonomy" id="150374"/>
    <lineage>
        <taxon>Eukaryota</taxon>
        <taxon>Fungi</taxon>
        <taxon>Dikarya</taxon>
        <taxon>Ascomycota</taxon>
        <taxon>Pezizomycotina</taxon>
        <taxon>Sordariomycetes</taxon>
        <taxon>Hypocreomycetidae</taxon>
        <taxon>Hypocreales</taxon>
        <taxon>Hypocreaceae</taxon>
        <taxon>Escovopsis</taxon>
    </lineage>
</organism>
<accession>A0A0M9VRZ5</accession>
<sequence length="95" mass="10168">MQSLFVTAFMLIASVAAQDDACVSKCADLYLDCCVQAFPTDPSCVAFSNCHLRVINTGNEFLCEGQAQAACQEWCIQDHRLAIDADGTLGCGPSQ</sequence>
<dbReference type="EMBL" id="LGSR01000028">
    <property type="protein sequence ID" value="KOS17143.1"/>
    <property type="molecule type" value="Genomic_DNA"/>
</dbReference>
<comment type="caution">
    <text evidence="2">The sequence shown here is derived from an EMBL/GenBank/DDBJ whole genome shotgun (WGS) entry which is preliminary data.</text>
</comment>
<protein>
    <recommendedName>
        <fullName evidence="4">Extracellular membrane protein CFEM domain-containing protein</fullName>
    </recommendedName>
</protein>
<reference evidence="2 3" key="1">
    <citation type="submission" date="2015-07" db="EMBL/GenBank/DDBJ databases">
        <title>The genome of the fungus Escovopsis weberi, a specialized disease agent of ant agriculture.</title>
        <authorList>
            <person name="de Man T.J."/>
            <person name="Stajich J.E."/>
            <person name="Kubicek C.P."/>
            <person name="Chenthamara K."/>
            <person name="Atanasova L."/>
            <person name="Druzhinina I.S."/>
            <person name="Birnbaum S."/>
            <person name="Barribeau S.M."/>
            <person name="Teiling C."/>
            <person name="Suen G."/>
            <person name="Currie C."/>
            <person name="Gerardo N.M."/>
        </authorList>
    </citation>
    <scope>NUCLEOTIDE SEQUENCE [LARGE SCALE GENOMIC DNA]</scope>
</reference>
<dbReference type="Proteomes" id="UP000053831">
    <property type="component" value="Unassembled WGS sequence"/>
</dbReference>
<feature type="signal peptide" evidence="1">
    <location>
        <begin position="1"/>
        <end position="17"/>
    </location>
</feature>
<evidence type="ECO:0008006" key="4">
    <source>
        <dbReference type="Google" id="ProtNLM"/>
    </source>
</evidence>
<keyword evidence="1" id="KW-0732">Signal</keyword>
<feature type="chain" id="PRO_5005839252" description="Extracellular membrane protein CFEM domain-containing protein" evidence="1">
    <location>
        <begin position="18"/>
        <end position="95"/>
    </location>
</feature>
<evidence type="ECO:0000256" key="1">
    <source>
        <dbReference type="SAM" id="SignalP"/>
    </source>
</evidence>
<evidence type="ECO:0000313" key="3">
    <source>
        <dbReference type="Proteomes" id="UP000053831"/>
    </source>
</evidence>
<dbReference type="AlphaFoldDB" id="A0A0M9VRZ5"/>
<gene>
    <name evidence="2" type="ORF">ESCO_005832</name>
</gene>
<name>A0A0M9VRZ5_ESCWE</name>
<evidence type="ECO:0000313" key="2">
    <source>
        <dbReference type="EMBL" id="KOS17143.1"/>
    </source>
</evidence>
<proteinExistence type="predicted"/>